<sequence>MHASIQRQAAGQGPEPAEQQASEALTQAKEEYVGAFQAMRLARHAVRVQEAKLTGSSPPVFMNSPTPEPAWMKSTLFVDLLDDDDE</sequence>
<dbReference type="Proteomes" id="UP000613740">
    <property type="component" value="Unassembled WGS sequence"/>
</dbReference>
<evidence type="ECO:0000256" key="1">
    <source>
        <dbReference type="SAM" id="MobiDB-lite"/>
    </source>
</evidence>
<gene>
    <name evidence="2" type="ORF">HYH02_003083</name>
</gene>
<accession>A0A836B9T1</accession>
<organism evidence="2 3">
    <name type="scientific">Chlamydomonas schloesseri</name>
    <dbReference type="NCBI Taxonomy" id="2026947"/>
    <lineage>
        <taxon>Eukaryota</taxon>
        <taxon>Viridiplantae</taxon>
        <taxon>Chlorophyta</taxon>
        <taxon>core chlorophytes</taxon>
        <taxon>Chlorophyceae</taxon>
        <taxon>CS clade</taxon>
        <taxon>Chlamydomonadales</taxon>
        <taxon>Chlamydomonadaceae</taxon>
        <taxon>Chlamydomonas</taxon>
    </lineage>
</organism>
<protein>
    <submittedName>
        <fullName evidence="2">Uncharacterized protein</fullName>
    </submittedName>
</protein>
<evidence type="ECO:0000313" key="3">
    <source>
        <dbReference type="Proteomes" id="UP000613740"/>
    </source>
</evidence>
<comment type="caution">
    <text evidence="2">The sequence shown here is derived from an EMBL/GenBank/DDBJ whole genome shotgun (WGS) entry which is preliminary data.</text>
</comment>
<evidence type="ECO:0000313" key="2">
    <source>
        <dbReference type="EMBL" id="KAG2452047.1"/>
    </source>
</evidence>
<name>A0A836B9T1_9CHLO</name>
<proteinExistence type="predicted"/>
<dbReference type="EMBL" id="JAEHOD010000006">
    <property type="protein sequence ID" value="KAG2452047.1"/>
    <property type="molecule type" value="Genomic_DNA"/>
</dbReference>
<feature type="region of interest" description="Disordered" evidence="1">
    <location>
        <begin position="1"/>
        <end position="23"/>
    </location>
</feature>
<keyword evidence="3" id="KW-1185">Reference proteome</keyword>
<dbReference type="AlphaFoldDB" id="A0A836B9T1"/>
<reference evidence="2" key="1">
    <citation type="journal article" date="2020" name="bioRxiv">
        <title>Comparative genomics of Chlamydomonas.</title>
        <authorList>
            <person name="Craig R.J."/>
            <person name="Hasan A.R."/>
            <person name="Ness R.W."/>
            <person name="Keightley P.D."/>
        </authorList>
    </citation>
    <scope>NUCLEOTIDE SEQUENCE</scope>
    <source>
        <strain evidence="2">CCAP 11/173</strain>
    </source>
</reference>